<feature type="chain" id="PRO_5045584997" description="Exo-alpha-sialidase" evidence="1">
    <location>
        <begin position="25"/>
        <end position="203"/>
    </location>
</feature>
<gene>
    <name evidence="2" type="ORF">OHB35_52375</name>
</gene>
<dbReference type="EMBL" id="CP109135">
    <property type="protein sequence ID" value="WSD21157.1"/>
    <property type="molecule type" value="Genomic_DNA"/>
</dbReference>
<protein>
    <recommendedName>
        <fullName evidence="4">Exo-alpha-sialidase</fullName>
    </recommendedName>
</protein>
<evidence type="ECO:0000256" key="1">
    <source>
        <dbReference type="SAM" id="SignalP"/>
    </source>
</evidence>
<evidence type="ECO:0000313" key="2">
    <source>
        <dbReference type="EMBL" id="WSD21157.1"/>
    </source>
</evidence>
<dbReference type="PROSITE" id="PS51257">
    <property type="entry name" value="PROKAR_LIPOPROTEIN"/>
    <property type="match status" value="1"/>
</dbReference>
<feature type="signal peptide" evidence="1">
    <location>
        <begin position="1"/>
        <end position="24"/>
    </location>
</feature>
<dbReference type="InterPro" id="IPR015943">
    <property type="entry name" value="WD40/YVTN_repeat-like_dom_sf"/>
</dbReference>
<proteinExistence type="predicted"/>
<evidence type="ECO:0000313" key="3">
    <source>
        <dbReference type="Proteomes" id="UP001340816"/>
    </source>
</evidence>
<keyword evidence="3" id="KW-1185">Reference proteome</keyword>
<reference evidence="2 3" key="1">
    <citation type="submission" date="2022-10" db="EMBL/GenBank/DDBJ databases">
        <title>The complete genomes of actinobacterial strains from the NBC collection.</title>
        <authorList>
            <person name="Joergensen T.S."/>
            <person name="Alvarez Arevalo M."/>
            <person name="Sterndorff E.B."/>
            <person name="Faurdal D."/>
            <person name="Vuksanovic O."/>
            <person name="Mourched A.-S."/>
            <person name="Charusanti P."/>
            <person name="Shaw S."/>
            <person name="Blin K."/>
            <person name="Weber T."/>
        </authorList>
    </citation>
    <scope>NUCLEOTIDE SEQUENCE [LARGE SCALE GENOMIC DNA]</scope>
    <source>
        <strain evidence="2 3">NBC 01752</strain>
    </source>
</reference>
<dbReference type="Proteomes" id="UP001340816">
    <property type="component" value="Chromosome"/>
</dbReference>
<evidence type="ECO:0008006" key="4">
    <source>
        <dbReference type="Google" id="ProtNLM"/>
    </source>
</evidence>
<sequence>MTARLAARSLLAAAGFTSASLVVAACGSGSSETDDAQERAAFTATLSHVHGLGVDHADSRMYVATHNGLYTVAKGQQPKLVGDRKDDFMGFTVTGKNTFIASGHGAPGSDRPSNLGAIETKDAGRTWTSRSLPGEAHFHSLNSVKDTVYGYESGQVKVSGENKNWDDRATLDALDLAADPTGNDTLLATTAEGVVSSTDGGRT</sequence>
<dbReference type="SUPFAM" id="SSF110296">
    <property type="entry name" value="Oligoxyloglucan reducing end-specific cellobiohydrolase"/>
    <property type="match status" value="1"/>
</dbReference>
<dbReference type="InterPro" id="IPR054817">
    <property type="entry name" value="Glycosyl_F510_1955-like"/>
</dbReference>
<organism evidence="2 3">
    <name type="scientific">Streptomyces phaeochromogenes</name>
    <dbReference type="NCBI Taxonomy" id="1923"/>
    <lineage>
        <taxon>Bacteria</taxon>
        <taxon>Bacillati</taxon>
        <taxon>Actinomycetota</taxon>
        <taxon>Actinomycetes</taxon>
        <taxon>Kitasatosporales</taxon>
        <taxon>Streptomycetaceae</taxon>
        <taxon>Streptomyces</taxon>
        <taxon>Streptomyces phaeochromogenes group</taxon>
    </lineage>
</organism>
<name>A0ABZ1HRD4_STRPH</name>
<keyword evidence="1" id="KW-0732">Signal</keyword>
<dbReference type="NCBIfam" id="NF045728">
    <property type="entry name" value="glycosyl_F510_1955"/>
    <property type="match status" value="1"/>
</dbReference>
<dbReference type="RefSeq" id="WP_326763224.1">
    <property type="nucleotide sequence ID" value="NZ_CP109135.1"/>
</dbReference>
<dbReference type="Gene3D" id="2.130.10.10">
    <property type="entry name" value="YVTN repeat-like/Quinoprotein amine dehydrogenase"/>
    <property type="match status" value="1"/>
</dbReference>
<accession>A0ABZ1HRD4</accession>